<protein>
    <submittedName>
        <fullName evidence="1">DUF1428 domain-containing protein</fullName>
    </submittedName>
</protein>
<dbReference type="Proteomes" id="UP001155128">
    <property type="component" value="Unassembled WGS sequence"/>
</dbReference>
<dbReference type="Pfam" id="PF07237">
    <property type="entry name" value="DUF1428"/>
    <property type="match status" value="1"/>
</dbReference>
<dbReference type="Gene3D" id="3.30.70.100">
    <property type="match status" value="1"/>
</dbReference>
<sequence>MAYIDGYLIPVPEGKLDAYREMAEKMAPLFREWGATRVVETVEEDCPPGKQNDFHTAVLAEDGEKTIFSWVEWPDKDTRNAGWAKMEEWMKDNPPAGEPPFDGKRMIYGGFAPMLDQ</sequence>
<dbReference type="InterPro" id="IPR009874">
    <property type="entry name" value="DUF1428"/>
</dbReference>
<accession>A0A9X2J401</accession>
<gene>
    <name evidence="1" type="ORF">NDO55_08445</name>
</gene>
<name>A0A9X2J401_9SPHN</name>
<reference evidence="1" key="1">
    <citation type="submission" date="2022-06" db="EMBL/GenBank/DDBJ databases">
        <title>Sphingomicrobium sedimins sp. nov., a marine bacterium isolated from tidal flat.</title>
        <authorList>
            <person name="Kim C.-H."/>
            <person name="Yoo Y."/>
            <person name="Kim J.-J."/>
        </authorList>
    </citation>
    <scope>NUCLEOTIDE SEQUENCE</scope>
    <source>
        <strain evidence="1">GRR-S6-50</strain>
    </source>
</reference>
<evidence type="ECO:0000313" key="1">
    <source>
        <dbReference type="EMBL" id="MCM8557846.1"/>
    </source>
</evidence>
<dbReference type="PIRSF" id="PIRSF007028">
    <property type="entry name" value="UCP007028"/>
    <property type="match status" value="1"/>
</dbReference>
<dbReference type="AlphaFoldDB" id="A0A9X2J401"/>
<dbReference type="SUPFAM" id="SSF54909">
    <property type="entry name" value="Dimeric alpha+beta barrel"/>
    <property type="match status" value="1"/>
</dbReference>
<dbReference type="EMBL" id="JAMSHT010000001">
    <property type="protein sequence ID" value="MCM8557846.1"/>
    <property type="molecule type" value="Genomic_DNA"/>
</dbReference>
<organism evidence="1 2">
    <name type="scientific">Sphingomicrobium sediminis</name>
    <dbReference type="NCBI Taxonomy" id="2950949"/>
    <lineage>
        <taxon>Bacteria</taxon>
        <taxon>Pseudomonadati</taxon>
        <taxon>Pseudomonadota</taxon>
        <taxon>Alphaproteobacteria</taxon>
        <taxon>Sphingomonadales</taxon>
        <taxon>Sphingomonadaceae</taxon>
        <taxon>Sphingomicrobium</taxon>
    </lineage>
</organism>
<evidence type="ECO:0000313" key="2">
    <source>
        <dbReference type="Proteomes" id="UP001155128"/>
    </source>
</evidence>
<dbReference type="RefSeq" id="WP_252114267.1">
    <property type="nucleotide sequence ID" value="NZ_JAMSHT010000001.1"/>
</dbReference>
<comment type="caution">
    <text evidence="1">The sequence shown here is derived from an EMBL/GenBank/DDBJ whole genome shotgun (WGS) entry which is preliminary data.</text>
</comment>
<dbReference type="InterPro" id="IPR011008">
    <property type="entry name" value="Dimeric_a/b-barrel"/>
</dbReference>
<proteinExistence type="predicted"/>
<keyword evidence="2" id="KW-1185">Reference proteome</keyword>